<dbReference type="Gene3D" id="3.30.930.10">
    <property type="entry name" value="Bira Bifunctional Protein, Domain 2"/>
    <property type="match status" value="1"/>
</dbReference>
<comment type="caution">
    <text evidence="9">The sequence shown here is derived from an EMBL/GenBank/DDBJ whole genome shotgun (WGS) entry which is preliminary data.</text>
</comment>
<dbReference type="GO" id="GO:0005737">
    <property type="term" value="C:cytoplasm"/>
    <property type="evidence" value="ECO:0007669"/>
    <property type="project" value="TreeGrafter"/>
</dbReference>
<evidence type="ECO:0000256" key="4">
    <source>
        <dbReference type="ARBA" id="ARBA00022598"/>
    </source>
</evidence>
<dbReference type="InterPro" id="IPR019491">
    <property type="entry name" value="Lipoate_protein_ligase_C"/>
</dbReference>
<dbReference type="GO" id="GO:0016979">
    <property type="term" value="F:lipoate-protein ligase activity"/>
    <property type="evidence" value="ECO:0007669"/>
    <property type="project" value="UniProtKB-EC"/>
</dbReference>
<evidence type="ECO:0000313" key="10">
    <source>
        <dbReference type="Proteomes" id="UP000245021"/>
    </source>
</evidence>
<dbReference type="InterPro" id="IPR004562">
    <property type="entry name" value="LipoylTrfase_LipoateP_Ligase"/>
</dbReference>
<dbReference type="UniPathway" id="UPA00537">
    <property type="reaction ID" value="UER00594"/>
</dbReference>
<evidence type="ECO:0000256" key="5">
    <source>
        <dbReference type="ARBA" id="ARBA00022741"/>
    </source>
</evidence>
<evidence type="ECO:0000256" key="1">
    <source>
        <dbReference type="ARBA" id="ARBA00005085"/>
    </source>
</evidence>
<proteinExistence type="predicted"/>
<sequence length="229" mass="26059">MDPIVKALQSLGLSADYNSRNDLTLAGKKISGNAQATRDNRTLHHGSLLYATDLSKMSEYLNVPAYKLKSKGIRSVKSRTINIQEILVDKWSPEVFGEKMLAELLKPGTRVYELTDADRRSIDELAQKKWRSWDWNFGKNPDVEMTIKRVQQFEGGQLEVQLSLVNGRIHACELTGDFFALEDLEDFKAILIGLPYERAEIARLLEGRDGMIYRMSPAEILACFFKSER</sequence>
<reference evidence="9 10" key="1">
    <citation type="journal article" date="2018" name="Genome Announc.">
        <title>Draft Genome Sequence of Lactococcus sp. Strain NtB2 (JCM 32569), Isolated from the Gut of the Higher Termite Nasutitermes takasagoensis.</title>
        <authorList>
            <person name="Noda S."/>
            <person name="Aihara C."/>
            <person name="Yuki M."/>
            <person name="Ohkuma M."/>
        </authorList>
    </citation>
    <scope>NUCLEOTIDE SEQUENCE [LARGE SCALE GENOMIC DNA]</scope>
    <source>
        <strain evidence="9 10">NtB2</strain>
    </source>
</reference>
<dbReference type="GO" id="GO:0017118">
    <property type="term" value="F:lipoyltransferase activity"/>
    <property type="evidence" value="ECO:0007669"/>
    <property type="project" value="TreeGrafter"/>
</dbReference>
<dbReference type="SUPFAM" id="SSF55681">
    <property type="entry name" value="Class II aaRS and biotin synthetases"/>
    <property type="match status" value="1"/>
</dbReference>
<keyword evidence="4 9" id="KW-0436">Ligase</keyword>
<evidence type="ECO:0000313" key="9">
    <source>
        <dbReference type="EMBL" id="GBG96100.1"/>
    </source>
</evidence>
<feature type="domain" description="BPL/LPL catalytic" evidence="8">
    <location>
        <begin position="1"/>
        <end position="116"/>
    </location>
</feature>
<keyword evidence="10" id="KW-1185">Reference proteome</keyword>
<dbReference type="Pfam" id="PF10437">
    <property type="entry name" value="Lip_prot_lig_C"/>
    <property type="match status" value="1"/>
</dbReference>
<dbReference type="EMBL" id="BFFO01000001">
    <property type="protein sequence ID" value="GBG96100.1"/>
    <property type="molecule type" value="Genomic_DNA"/>
</dbReference>
<evidence type="ECO:0000259" key="8">
    <source>
        <dbReference type="PROSITE" id="PS51733"/>
    </source>
</evidence>
<comment type="pathway">
    <text evidence="1">Protein modification; protein lipoylation via exogenous pathway; protein N(6)-(lipoyl)lysine from lipoate: step 2/2.</text>
</comment>
<organism evidence="9 10">
    <name type="scientific">Lactococcus termiticola</name>
    <dbReference type="NCBI Taxonomy" id="2169526"/>
    <lineage>
        <taxon>Bacteria</taxon>
        <taxon>Bacillati</taxon>
        <taxon>Bacillota</taxon>
        <taxon>Bacilli</taxon>
        <taxon>Lactobacillales</taxon>
        <taxon>Streptococcaceae</taxon>
        <taxon>Lactococcus</taxon>
    </lineage>
</organism>
<dbReference type="GO" id="GO:0005524">
    <property type="term" value="F:ATP binding"/>
    <property type="evidence" value="ECO:0007669"/>
    <property type="project" value="UniProtKB-KW"/>
</dbReference>
<comment type="catalytic activity">
    <reaction evidence="7">
        <text>L-lysyl-[lipoyl-carrier protein] + (R)-lipoate + ATP = N(6)-[(R)-lipoyl]-L-lysyl-[lipoyl-carrier protein] + AMP + diphosphate + H(+)</text>
        <dbReference type="Rhea" id="RHEA:49288"/>
        <dbReference type="Rhea" id="RHEA-COMP:10500"/>
        <dbReference type="Rhea" id="RHEA-COMP:10502"/>
        <dbReference type="ChEBI" id="CHEBI:15378"/>
        <dbReference type="ChEBI" id="CHEBI:29969"/>
        <dbReference type="ChEBI" id="CHEBI:30616"/>
        <dbReference type="ChEBI" id="CHEBI:33019"/>
        <dbReference type="ChEBI" id="CHEBI:83088"/>
        <dbReference type="ChEBI" id="CHEBI:83099"/>
        <dbReference type="ChEBI" id="CHEBI:456215"/>
        <dbReference type="EC" id="6.3.1.20"/>
    </reaction>
</comment>
<evidence type="ECO:0000256" key="7">
    <source>
        <dbReference type="ARBA" id="ARBA00048037"/>
    </source>
</evidence>
<evidence type="ECO:0000256" key="6">
    <source>
        <dbReference type="ARBA" id="ARBA00022840"/>
    </source>
</evidence>
<dbReference type="InterPro" id="IPR004143">
    <property type="entry name" value="BPL_LPL_catalytic"/>
</dbReference>
<dbReference type="InterPro" id="IPR045864">
    <property type="entry name" value="aa-tRNA-synth_II/BPL/LPL"/>
</dbReference>
<protein>
    <recommendedName>
        <fullName evidence="3">lipoate--protein ligase</fullName>
        <ecNumber evidence="3">6.3.1.20</ecNumber>
    </recommendedName>
</protein>
<evidence type="ECO:0000256" key="3">
    <source>
        <dbReference type="ARBA" id="ARBA00012367"/>
    </source>
</evidence>
<dbReference type="PANTHER" id="PTHR12561:SF3">
    <property type="entry name" value="LIPOYLTRANSFERASE 1, MITOCHONDRIAL"/>
    <property type="match status" value="1"/>
</dbReference>
<accession>A0A2R5HIG0</accession>
<dbReference type="PROSITE" id="PS51733">
    <property type="entry name" value="BPL_LPL_CATALYTIC"/>
    <property type="match status" value="1"/>
</dbReference>
<keyword evidence="5" id="KW-0547">Nucleotide-binding</keyword>
<dbReference type="Gene3D" id="3.30.390.50">
    <property type="entry name" value="CO dehydrogenase flavoprotein, C-terminal domain"/>
    <property type="match status" value="1"/>
</dbReference>
<keyword evidence="6" id="KW-0067">ATP-binding</keyword>
<dbReference type="AlphaFoldDB" id="A0A2R5HIG0"/>
<gene>
    <name evidence="9" type="primary">lplA_1</name>
    <name evidence="9" type="ORF">NtB2_00204</name>
</gene>
<comment type="pathway">
    <text evidence="2">Protein modification; protein lipoylation via exogenous pathway; protein N(6)-(lipoyl)lysine from lipoate: step 1/2.</text>
</comment>
<dbReference type="PANTHER" id="PTHR12561">
    <property type="entry name" value="LIPOATE-PROTEIN LIGASE"/>
    <property type="match status" value="1"/>
</dbReference>
<evidence type="ECO:0000256" key="2">
    <source>
        <dbReference type="ARBA" id="ARBA00005124"/>
    </source>
</evidence>
<dbReference type="SUPFAM" id="SSF82649">
    <property type="entry name" value="SufE/NifU"/>
    <property type="match status" value="1"/>
</dbReference>
<dbReference type="EC" id="6.3.1.20" evidence="3"/>
<dbReference type="GO" id="GO:0009249">
    <property type="term" value="P:protein lipoylation"/>
    <property type="evidence" value="ECO:0007669"/>
    <property type="project" value="InterPro"/>
</dbReference>
<name>A0A2R5HIG0_9LACT</name>
<dbReference type="Pfam" id="PF21948">
    <property type="entry name" value="LplA-B_cat"/>
    <property type="match status" value="1"/>
</dbReference>
<dbReference type="Proteomes" id="UP000245021">
    <property type="component" value="Unassembled WGS sequence"/>
</dbReference>